<keyword evidence="4" id="KW-0472">Membrane</keyword>
<keyword evidence="8" id="KW-1185">Reference proteome</keyword>
<dbReference type="EMBL" id="AC104046">
    <property type="status" value="NOT_ANNOTATED_CDS"/>
    <property type="molecule type" value="Genomic_DNA"/>
</dbReference>
<dbReference type="InterPro" id="IPR051632">
    <property type="entry name" value="Rho_GEF"/>
</dbReference>
<evidence type="ECO:0007829" key="10">
    <source>
        <dbReference type="ProteomicsDB" id="A0A087WX73"/>
    </source>
</evidence>
<evidence type="ECO:0007829" key="15">
    <source>
        <dbReference type="PubMed" id="23186163"/>
    </source>
</evidence>
<dbReference type="ChiTaRS" id="AKAP13">
    <property type="organism name" value="human"/>
</dbReference>
<dbReference type="ExpressionAtlas" id="A0A087WX73">
    <property type="expression patterns" value="baseline and differential"/>
</dbReference>
<comment type="subcellular location">
    <subcellularLocation>
        <location evidence="1">Membrane</location>
    </subcellularLocation>
</comment>
<dbReference type="FunFam" id="3.30.60.20:FF:000038">
    <property type="entry name" value="A-kinase anchor protein 13 isoform X1"/>
    <property type="match status" value="1"/>
</dbReference>
<dbReference type="SUPFAM" id="SSF57889">
    <property type="entry name" value="Cysteine-rich domain"/>
    <property type="match status" value="1"/>
</dbReference>
<dbReference type="OpenTargets" id="ENSG00000170776"/>
<accession>A0A087WX73</accession>
<dbReference type="OrthoDB" id="28045at2759"/>
<evidence type="ECO:0000256" key="4">
    <source>
        <dbReference type="ARBA" id="ARBA00023136"/>
    </source>
</evidence>
<dbReference type="EMBL" id="KC877571">
    <property type="status" value="NOT_ANNOTATED_CDS"/>
    <property type="molecule type" value="Genomic_DNA"/>
</dbReference>
<evidence type="ECO:0007829" key="14">
    <source>
        <dbReference type="PubMed" id="21406692"/>
    </source>
</evidence>
<dbReference type="AlphaFoldDB" id="A0A087WX73"/>
<gene>
    <name evidence="7" type="primary">AKAP13</name>
</gene>
<dbReference type="MassIVE" id="A0A087WX73"/>
<evidence type="ECO:0000313" key="7">
    <source>
        <dbReference type="Ensembl" id="ENSP00000480789.1"/>
    </source>
</evidence>
<evidence type="ECO:0007829" key="11">
    <source>
        <dbReference type="PubMed" id="18669648"/>
    </source>
</evidence>
<dbReference type="Ensembl" id="ENST00000557852.2">
    <property type="protein sequence ID" value="ENSP00000480789.1"/>
    <property type="gene ID" value="ENSG00000170776.22"/>
</dbReference>
<dbReference type="SMR" id="A0A087WX73"/>
<evidence type="ECO:0000256" key="2">
    <source>
        <dbReference type="ARBA" id="ARBA00022723"/>
    </source>
</evidence>
<dbReference type="PROSITE" id="PS50081">
    <property type="entry name" value="ZF_DAG_PE_2"/>
    <property type="match status" value="1"/>
</dbReference>
<protein>
    <submittedName>
        <fullName evidence="7">A-kinase anchoring protein 13</fullName>
    </submittedName>
</protein>
<dbReference type="InterPro" id="IPR002219">
    <property type="entry name" value="PKC_DAG/PE"/>
</dbReference>
<keyword evidence="3" id="KW-0862">Zinc</keyword>
<dbReference type="Pfam" id="PF00130">
    <property type="entry name" value="C1_1"/>
    <property type="match status" value="1"/>
</dbReference>
<dbReference type="SMART" id="SM00109">
    <property type="entry name" value="C1"/>
    <property type="match status" value="1"/>
</dbReference>
<feature type="non-terminal residue" evidence="7">
    <location>
        <position position="166"/>
    </location>
</feature>
<dbReference type="Bgee" id="ENSG00000170776">
    <property type="expression patterns" value="Expressed in tendon of biceps brachii and 207 other cell types or tissues"/>
</dbReference>
<dbReference type="GO" id="GO:0016020">
    <property type="term" value="C:membrane"/>
    <property type="evidence" value="ECO:0007669"/>
    <property type="project" value="UniProtKB-SubCell"/>
</dbReference>
<evidence type="ECO:0000256" key="5">
    <source>
        <dbReference type="SAM" id="MobiDB-lite"/>
    </source>
</evidence>
<dbReference type="Antibodypedia" id="15576">
    <property type="antibodies" value="197 antibodies from 29 providers"/>
</dbReference>
<evidence type="ECO:0000256" key="3">
    <source>
        <dbReference type="ARBA" id="ARBA00022833"/>
    </source>
</evidence>
<feature type="region of interest" description="Disordered" evidence="5">
    <location>
        <begin position="106"/>
        <end position="139"/>
    </location>
</feature>
<reference evidence="14" key="7">
    <citation type="journal article" date="2011" name="Sci. Signal.">
        <title>System-wide temporal characterization of the proteome and phosphoproteome of human embryonic stem cell differentiation.</title>
        <authorList>
            <person name="Rigbolt K.T."/>
            <person name="Prokhorova T.A."/>
            <person name="Akimov V."/>
            <person name="Henningsen J."/>
            <person name="Johansen P.T."/>
            <person name="Kratchmarova I."/>
            <person name="Kassem M."/>
            <person name="Mann M."/>
            <person name="Olsen J.V."/>
            <person name="Blagoev B."/>
        </authorList>
    </citation>
    <scope>IDENTIFICATION BY MASS SPECTROMETRY [LARGE SCALE ANALYSIS]</scope>
</reference>
<proteinExistence type="evidence at protein level"/>
<reference evidence="7" key="9">
    <citation type="submission" date="2025-08" db="UniProtKB">
        <authorList>
            <consortium name="Ensembl"/>
        </authorList>
    </citation>
    <scope>IDENTIFICATION</scope>
</reference>
<keyword evidence="9 10" id="KW-1267">Proteomics identification</keyword>
<sequence length="166" mass="18569">MSIKWARFHEVPHITVRFIGPKHGEEKEKEKDKIKEKEKDSKDKEKDKKTVNGHTFSSIPVVGPISCSQCMKPFTNKDAYTCANCSAFVHKGCRESLASCAKVKMKQPKGSLQAHDTSSLPTVIMRNKPSQPKERPRSAVLLVDETATTPIFANRRSQQSVSLSKS</sequence>
<dbReference type="Proteomes" id="UP000005640">
    <property type="component" value="Chromosome 15"/>
</dbReference>
<reference evidence="11" key="4">
    <citation type="journal article" date="2008" name="Proc. Natl. Acad. Sci. U.S.A.">
        <title>A quantitative atlas of mitotic phosphorylation.</title>
        <authorList>
            <person name="Dephoure N."/>
            <person name="Zhou C."/>
            <person name="Villen J."/>
            <person name="Beausoleil S.A."/>
            <person name="Bakalarski C.E."/>
            <person name="Elledge S.J."/>
            <person name="Gygi S.P."/>
        </authorList>
    </citation>
    <scope>IDENTIFICATION BY MASS SPECTROMETRY [LARGE SCALE ANALYSIS]</scope>
</reference>
<reference evidence="12" key="5">
    <citation type="journal article" date="2009" name="Sci. Signal.">
        <title>Quantitative phosphoproteomic analysis of T cell receptor signaling reveals system-wide modulation of protein-protein interactions.</title>
        <authorList>
            <person name="Mayya V."/>
            <person name="Lundgren D.H."/>
            <person name="Hwang S.I."/>
            <person name="Rezaul K."/>
            <person name="Wu L."/>
            <person name="Eng J.K."/>
            <person name="Rodionov V."/>
            <person name="Han D.K."/>
        </authorList>
    </citation>
    <scope>IDENTIFICATION BY MASS SPECTROMETRY [LARGE SCALE ANALYSIS]</scope>
</reference>
<dbReference type="EMBL" id="AC021739">
    <property type="status" value="NOT_ANNOTATED_CDS"/>
    <property type="molecule type" value="Genomic_DNA"/>
</dbReference>
<dbReference type="PANTHER" id="PTHR13944">
    <property type="entry name" value="AGAP007712-PA"/>
    <property type="match status" value="1"/>
</dbReference>
<dbReference type="PROSITE" id="PS00479">
    <property type="entry name" value="ZF_DAG_PE_1"/>
    <property type="match status" value="1"/>
</dbReference>
<dbReference type="HOGENOM" id="CLU_1606435_0_0_1"/>
<reference evidence="7 8" key="1">
    <citation type="journal article" date="2001" name="Nature">
        <title>Initial sequencing and analysis of the human genome.</title>
        <authorList>
            <consortium name="International Human Genome Sequencing Consortium"/>
            <person name="Lander E.S."/>
            <person name="Linton L.M."/>
            <person name="Birren B."/>
            <person name="Nusbaum C."/>
            <person name="Zody M.C."/>
            <person name="Baldwin J."/>
            <person name="Devon K."/>
            <person name="Dewar K."/>
            <person name="Doyle M."/>
            <person name="FitzHugh W."/>
            <person name="Funke R."/>
            <person name="Gage D."/>
            <person name="Harris K."/>
            <person name="Heaford A."/>
            <person name="Howland J."/>
            <person name="Kann L."/>
            <person name="Lehoczky J."/>
            <person name="LeVine R."/>
            <person name="McEwan P."/>
            <person name="McKernan K."/>
            <person name="Meldrim J."/>
            <person name="Mesirov J.P."/>
            <person name="Miranda C."/>
            <person name="Morris W."/>
            <person name="Naylor J."/>
            <person name="Raymond C."/>
            <person name="Rosetti M."/>
            <person name="Santos R."/>
            <person name="Sheridan A."/>
            <person name="Sougnez C."/>
            <person name="Stange-Thomann N."/>
            <person name="Stojanovic N."/>
            <person name="Subramanian A."/>
            <person name="Wyman D."/>
            <person name="Rogers J."/>
            <person name="Sulston J."/>
            <person name="Ainscough R."/>
            <person name="Beck S."/>
            <person name="Bentley D."/>
            <person name="Burton J."/>
            <person name="Clee C."/>
            <person name="Carter N."/>
            <person name="Coulson A."/>
            <person name="Deadman R."/>
            <person name="Deloukas P."/>
            <person name="Dunham A."/>
            <person name="Dunham I."/>
            <person name="Durbin R."/>
            <person name="French L."/>
            <person name="Grafham D."/>
            <person name="Gregory S."/>
            <person name="Hubbard T."/>
            <person name="Humphray S."/>
            <person name="Hunt A."/>
            <person name="Jones M."/>
            <person name="Lloyd C."/>
            <person name="McMurray A."/>
            <person name="Matthews L."/>
            <person name="Mercer S."/>
            <person name="Milne S."/>
            <person name="Mullikin J.C."/>
            <person name="Mungall A."/>
            <person name="Plumb R."/>
            <person name="Ross M."/>
            <person name="Shownkeen R."/>
            <person name="Sims S."/>
            <person name="Waterston R.H."/>
            <person name="Wilson R.K."/>
            <person name="Hillier L.W."/>
            <person name="McPherson J.D."/>
            <person name="Marra M.A."/>
            <person name="Mardis E.R."/>
            <person name="Fulton L.A."/>
            <person name="Chinwalla A.T."/>
            <person name="Pepin K.H."/>
            <person name="Gish W.R."/>
            <person name="Chissoe S.L."/>
            <person name="Wendl M.C."/>
            <person name="Delehaunty K.D."/>
            <person name="Miner T.L."/>
            <person name="Delehaunty A."/>
            <person name="Kramer J.B."/>
            <person name="Cook L.L."/>
            <person name="Fulton R.S."/>
            <person name="Johnson D.L."/>
            <person name="Minx P.J."/>
            <person name="Clifton S.W."/>
            <person name="Hawkins T."/>
            <person name="Branscomb E."/>
            <person name="Predki P."/>
            <person name="Richardson P."/>
            <person name="Wenning S."/>
            <person name="Slezak T."/>
            <person name="Doggett N."/>
            <person name="Cheng J.F."/>
            <person name="Olsen A."/>
            <person name="Lucas S."/>
            <person name="Elkin C."/>
            <person name="Uberbacher E."/>
            <person name="Frazier M."/>
            <person name="Gibbs R.A."/>
            <person name="Muzny D.M."/>
            <person name="Scherer S.E."/>
            <person name="Bouck J.B."/>
            <person name="Sodergren E.J."/>
            <person name="Worley K.C."/>
            <person name="Rives C.M."/>
            <person name="Gorrell J.H."/>
            <person name="Metzker M.L."/>
            <person name="Naylor S.L."/>
            <person name="Kucherlapati R.S."/>
            <person name="Nelson D.L."/>
            <person name="Weinstock G.M."/>
            <person name="Sakaki Y."/>
            <person name="Fujiyama A."/>
            <person name="Hattori M."/>
            <person name="Yada T."/>
            <person name="Toyoda A."/>
            <person name="Itoh T."/>
            <person name="Kawagoe C."/>
            <person name="Watanabe H."/>
            <person name="Totoki Y."/>
            <person name="Taylor T."/>
            <person name="Weissenbach J."/>
            <person name="Heilig R."/>
            <person name="Saurin W."/>
            <person name="Artiguenave F."/>
            <person name="Brottier P."/>
            <person name="Bruls T."/>
            <person name="Pelletier E."/>
            <person name="Robert C."/>
            <person name="Wincker P."/>
            <person name="Smith D.R."/>
            <person name="Doucette-Stamm L."/>
            <person name="Rubenfield M."/>
            <person name="Weinstock K."/>
            <person name="Lee H.M."/>
            <person name="Dubois J."/>
            <person name="Rosenthal A."/>
            <person name="Platzer M."/>
            <person name="Nyakatura G."/>
            <person name="Taudien S."/>
            <person name="Rump A."/>
            <person name="Yang H."/>
            <person name="Yu J."/>
            <person name="Wang J."/>
            <person name="Huang G."/>
            <person name="Gu J."/>
            <person name="Hood L."/>
            <person name="Rowen L."/>
            <person name="Madan A."/>
            <person name="Qin S."/>
            <person name="Davis R.W."/>
            <person name="Federspiel N.A."/>
            <person name="Abola A.P."/>
            <person name="Proctor M.J."/>
            <person name="Myers R.M."/>
            <person name="Schmutz J."/>
            <person name="Dickson M."/>
            <person name="Grimwood J."/>
            <person name="Cox D.R."/>
            <person name="Olson M.V."/>
            <person name="Kaul R."/>
            <person name="Raymond C."/>
            <person name="Shimizu N."/>
            <person name="Kawasaki K."/>
            <person name="Minoshima S."/>
            <person name="Evans G.A."/>
            <person name="Athanasiou M."/>
            <person name="Schultz R."/>
            <person name="Roe B.A."/>
            <person name="Chen F."/>
            <person name="Pan H."/>
            <person name="Ramser J."/>
            <person name="Lehrach H."/>
            <person name="Reinhardt R."/>
            <person name="McCombie W.R."/>
            <person name="de la Bastide M."/>
            <person name="Dedhia N."/>
            <person name="Blocker H."/>
            <person name="Hornischer K."/>
            <person name="Nordsiek G."/>
            <person name="Agarwala R."/>
            <person name="Aravind L."/>
            <person name="Bailey J.A."/>
            <person name="Bateman A."/>
            <person name="Batzoglou S."/>
            <person name="Birney E."/>
            <person name="Bork P."/>
            <person name="Brown D.G."/>
            <person name="Burge C.B."/>
            <person name="Cerutti L."/>
            <person name="Chen H.C."/>
            <person name="Church D."/>
            <person name="Clamp M."/>
            <person name="Copley R.R."/>
            <person name="Doerks T."/>
            <person name="Eddy S.R."/>
            <person name="Eichler E.E."/>
            <person name="Furey T.S."/>
            <person name="Galagan J."/>
            <person name="Gilbert J.G."/>
            <person name="Harmon C."/>
            <person name="Hayashizaki Y."/>
            <person name="Haussler D."/>
            <person name="Hermjakob H."/>
            <person name="Hokamp K."/>
            <person name="Jang W."/>
            <person name="Johnson L.S."/>
            <person name="Jones T.A."/>
            <person name="Kasif S."/>
            <person name="Kaspryzk A."/>
            <person name="Kennedy S."/>
            <person name="Kent W.J."/>
            <person name="Kitts P."/>
            <person name="Koonin E.V."/>
            <person name="Korf I."/>
            <person name="Kulp D."/>
            <person name="Lancet D."/>
            <person name="Lowe T.M."/>
            <person name="McLysaght A."/>
            <person name="Mikkelsen T."/>
            <person name="Moran J.V."/>
            <person name="Mulder N."/>
            <person name="Pollara V.J."/>
            <person name="Ponting C.P."/>
            <person name="Schuler G."/>
            <person name="Schultz J."/>
            <person name="Slater G."/>
            <person name="Smit A.F."/>
            <person name="Stupka E."/>
            <person name="Szustakowski J."/>
            <person name="Thierry-Mieg D."/>
            <person name="Thierry-Mieg J."/>
            <person name="Wagner L."/>
            <person name="Wallis J."/>
            <person name="Wheeler R."/>
            <person name="Williams A."/>
            <person name="Wolf Y.I."/>
            <person name="Wolfe K.H."/>
            <person name="Yang S.P."/>
            <person name="Yeh R.F."/>
            <person name="Collins F."/>
            <person name="Guyer M.S."/>
            <person name="Peterson J."/>
            <person name="Felsenfeld A."/>
            <person name="Wetterstrand K.A."/>
            <person name="Patrinos A."/>
            <person name="Morgan M.J."/>
            <person name="de Jong P."/>
            <person name="Catanese J.J."/>
            <person name="Osoegawa K."/>
            <person name="Shizuya H."/>
            <person name="Choi S."/>
            <person name="Chen Y.J."/>
        </authorList>
    </citation>
    <scope>NUCLEOTIDE SEQUENCE [LARGE SCALE GENOMIC DNA]</scope>
</reference>
<reference evidence="15" key="8">
    <citation type="journal article" date="2013" name="J. Proteome Res.">
        <title>Toward a comprehensive characterization of a human cancer cell phosphoproteome.</title>
        <authorList>
            <person name="Zhou H."/>
            <person name="Di Palma S."/>
            <person name="Preisinger C."/>
            <person name="Peng M."/>
            <person name="Polat A.N."/>
            <person name="Heck A.J."/>
            <person name="Mohammed S."/>
        </authorList>
    </citation>
    <scope>IDENTIFICATION BY MASS SPECTROMETRY [LARGE SCALE ANALYSIS]</scope>
</reference>
<feature type="compositionally biased region" description="Basic and acidic residues" evidence="5">
    <location>
        <begin position="22"/>
        <end position="50"/>
    </location>
</feature>
<evidence type="ECO:0007829" key="9">
    <source>
        <dbReference type="PeptideAtlas" id="A0A087WX73"/>
    </source>
</evidence>
<dbReference type="EMBL" id="AC110592">
    <property type="status" value="NOT_ANNOTATED_CDS"/>
    <property type="molecule type" value="Genomic_DNA"/>
</dbReference>
<dbReference type="GO" id="GO:0046872">
    <property type="term" value="F:metal ion binding"/>
    <property type="evidence" value="ECO:0007669"/>
    <property type="project" value="UniProtKB-KW"/>
</dbReference>
<dbReference type="PANTHER" id="PTHR13944:SF18">
    <property type="entry name" value="A-KINASE ANCHOR PROTEIN 13"/>
    <property type="match status" value="1"/>
</dbReference>
<dbReference type="Gene3D" id="3.30.60.20">
    <property type="match status" value="1"/>
</dbReference>
<reference evidence="7 8" key="2">
    <citation type="journal article" date="2004" name="Nature">
        <title>Finishing the euchromatic sequence of the human genome.</title>
        <authorList>
            <consortium name="International Human Genome Sequencing Consortium"/>
        </authorList>
    </citation>
    <scope>NUCLEOTIDE SEQUENCE [LARGE SCALE GENOMIC DNA]</scope>
</reference>
<reference evidence="7" key="10">
    <citation type="submission" date="2025-09" db="UniProtKB">
        <authorList>
            <consortium name="Ensembl"/>
        </authorList>
    </citation>
    <scope>IDENTIFICATION</scope>
</reference>
<evidence type="ECO:0007829" key="12">
    <source>
        <dbReference type="PubMed" id="19690332"/>
    </source>
</evidence>
<evidence type="ECO:0000313" key="8">
    <source>
        <dbReference type="Proteomes" id="UP000005640"/>
    </source>
</evidence>
<dbReference type="EMBL" id="AC087286">
    <property type="status" value="NOT_ANNOTATED_CDS"/>
    <property type="molecule type" value="Genomic_DNA"/>
</dbReference>
<keyword evidence="2" id="KW-0479">Metal-binding</keyword>
<dbReference type="VEuPathDB" id="HostDB:ENSG00000170776"/>
<name>A0A087WX73_HUMAN</name>
<dbReference type="UCSC" id="uc059mut.1">
    <property type="organism name" value="human"/>
</dbReference>
<feature type="region of interest" description="Disordered" evidence="5">
    <location>
        <begin position="19"/>
        <end position="55"/>
    </location>
</feature>
<feature type="domain" description="Phorbol-ester/DAG-type" evidence="6">
    <location>
        <begin position="53"/>
        <end position="100"/>
    </location>
</feature>
<evidence type="ECO:0007829" key="13">
    <source>
        <dbReference type="PubMed" id="21269460"/>
    </source>
</evidence>
<evidence type="ECO:0000259" key="6">
    <source>
        <dbReference type="PROSITE" id="PS50081"/>
    </source>
</evidence>
<dbReference type="GeneTree" id="ENSGT00940000154146"/>
<reference evidence="7 8" key="3">
    <citation type="journal article" date="2006" name="Nature">
        <title>Analysis of the DNA sequence and duplication history of human chromosome 15.</title>
        <authorList>
            <person name="Zody M.C."/>
            <person name="Garber M."/>
            <person name="Sharpe T."/>
            <person name="Young S.K."/>
            <person name="Rowen L."/>
            <person name="O'Neill K."/>
            <person name="Whittaker C.A."/>
            <person name="Kamal M."/>
            <person name="Chang J.L."/>
            <person name="Cuomo C.A."/>
            <person name="Dewar K."/>
            <person name="FitzGerald M.G."/>
            <person name="Kodira C.D."/>
            <person name="Madan A."/>
            <person name="Qin S."/>
            <person name="Yang X."/>
            <person name="Abbasi N."/>
            <person name="Abouelleil A."/>
            <person name="Arachchi H.M."/>
            <person name="Baradarani L."/>
            <person name="Birditt B."/>
            <person name="Bloom S."/>
            <person name="Bloom T."/>
            <person name="Borowsky M.L."/>
            <person name="Burke J."/>
            <person name="Butler J."/>
            <person name="Cook A."/>
            <person name="DeArellano K."/>
            <person name="DeCaprio D."/>
            <person name="Dorris L.III."/>
            <person name="Dors M."/>
            <person name="Eichler E.E."/>
            <person name="Engels R."/>
            <person name="Fahey J."/>
            <person name="Fleetwood P."/>
            <person name="Friedman C."/>
            <person name="Gearin G."/>
            <person name="Hall J.L."/>
            <person name="Hensley G."/>
            <person name="Johnson E."/>
            <person name="Jones C."/>
            <person name="Kamat A."/>
            <person name="Kaur A."/>
            <person name="Locke D.P."/>
            <person name="Madan A."/>
            <person name="Munson G."/>
            <person name="Jaffe D.B."/>
            <person name="Lui A."/>
            <person name="Macdonald P."/>
            <person name="Mauceli E."/>
            <person name="Naylor J.W."/>
            <person name="Nesbitt R."/>
            <person name="Nicol R."/>
            <person name="O'Leary S.B."/>
            <person name="Ratcliffe A."/>
            <person name="Rounsley S."/>
            <person name="She X."/>
            <person name="Sneddon K.M."/>
            <person name="Stewart S."/>
            <person name="Sougnez C."/>
            <person name="Stone S.M."/>
            <person name="Topham K."/>
            <person name="Vincent D."/>
            <person name="Wang S."/>
            <person name="Zimmer A.R."/>
            <person name="Birren B.W."/>
            <person name="Hood L."/>
            <person name="Lander E.S."/>
            <person name="Nusbaum C."/>
        </authorList>
    </citation>
    <scope>NUCLEOTIDE SEQUENCE [LARGE SCALE GENOMIC DNA]</scope>
</reference>
<dbReference type="HGNC" id="HGNC:371">
    <property type="gene designation" value="AKAP13"/>
</dbReference>
<dbReference type="CDD" id="cd20878">
    <property type="entry name" value="C1_AKAP13"/>
    <property type="match status" value="1"/>
</dbReference>
<dbReference type="InterPro" id="IPR046349">
    <property type="entry name" value="C1-like_sf"/>
</dbReference>
<dbReference type="Ensembl" id="ENST00000557852.2">
    <property type="protein sequence ID" value="ENSP00000480789.1"/>
    <property type="gene ID" value="ENSG00000170776.23"/>
</dbReference>
<organism evidence="7 8">
    <name type="scientific">Homo sapiens</name>
    <name type="common">Human</name>
    <dbReference type="NCBI Taxonomy" id="9606"/>
    <lineage>
        <taxon>Eukaryota</taxon>
        <taxon>Metazoa</taxon>
        <taxon>Chordata</taxon>
        <taxon>Craniata</taxon>
        <taxon>Vertebrata</taxon>
        <taxon>Euteleostomi</taxon>
        <taxon>Mammalia</taxon>
        <taxon>Eutheria</taxon>
        <taxon>Euarchontoglires</taxon>
        <taxon>Primates</taxon>
        <taxon>Haplorrhini</taxon>
        <taxon>Catarrhini</taxon>
        <taxon>Hominidae</taxon>
        <taxon>Homo</taxon>
    </lineage>
</organism>
<reference evidence="13" key="6">
    <citation type="journal article" date="2011" name="BMC Syst. Biol.">
        <title>Initial characterization of the human central proteome.</title>
        <authorList>
            <person name="Burkard T.R."/>
            <person name="Planyavsky M."/>
            <person name="Kaupe I."/>
            <person name="Breitwieser F.P."/>
            <person name="Burckstummer T."/>
            <person name="Bennett K.L."/>
            <person name="Superti-Furga G."/>
            <person name="Colinge J."/>
        </authorList>
    </citation>
    <scope>IDENTIFICATION BY MASS SPECTROMETRY [LARGE SCALE ANALYSIS]</scope>
</reference>
<dbReference type="EMBL" id="KC877559">
    <property type="status" value="NOT_ANNOTATED_CDS"/>
    <property type="molecule type" value="Genomic_DNA"/>
</dbReference>
<evidence type="ECO:0000256" key="1">
    <source>
        <dbReference type="ARBA" id="ARBA00004370"/>
    </source>
</evidence>